<protein>
    <recommendedName>
        <fullName evidence="5">Zinc finger DksA/TraR C4-type domain-containing protein</fullName>
    </recommendedName>
</protein>
<dbReference type="Gene3D" id="1.20.120.910">
    <property type="entry name" value="DksA, coiled-coil domain"/>
    <property type="match status" value="1"/>
</dbReference>
<feature type="domain" description="Zinc finger DksA/TraR C4-type" evidence="5">
    <location>
        <begin position="36"/>
        <end position="66"/>
    </location>
</feature>
<organism evidence="6 7">
    <name type="scientific">Halomonas phage phiHAP-1 (isolate -/Gulf of Mexico/-/2001)</name>
    <name type="common">Bacteriophage phiHAP-1</name>
    <dbReference type="NCBI Taxonomy" id="1283337"/>
    <lineage>
        <taxon>Viruses</taxon>
        <taxon>Duplodnaviria</taxon>
        <taxon>Heunggongvirae</taxon>
        <taxon>Uroviricota</taxon>
        <taxon>Caudoviricetes</taxon>
        <taxon>Hapunavirus</taxon>
        <taxon>Hapunavirus HAP1</taxon>
    </lineage>
</organism>
<accession>B0ZSI9</accession>
<evidence type="ECO:0000313" key="6">
    <source>
        <dbReference type="EMBL" id="ABY90409.1"/>
    </source>
</evidence>
<dbReference type="GO" id="GO:0008270">
    <property type="term" value="F:zinc ion binding"/>
    <property type="evidence" value="ECO:0007669"/>
    <property type="project" value="UniProtKB-KW"/>
</dbReference>
<dbReference type="Pfam" id="PF01258">
    <property type="entry name" value="zf-dskA_traR"/>
    <property type="match status" value="1"/>
</dbReference>
<keyword evidence="3" id="KW-0862">Zinc</keyword>
<feature type="zinc finger region" description="dksA C4-type" evidence="4">
    <location>
        <begin position="39"/>
        <end position="63"/>
    </location>
</feature>
<dbReference type="InterPro" id="IPR000962">
    <property type="entry name" value="Znf_DskA_TraR"/>
</dbReference>
<dbReference type="GeneID" id="5912350"/>
<sequence>MSDVADIAGEEQARLEEERAARWAREQAARESQAGSEYCVECGFDIDPRRRKAMPSAIRCFGCQEFVDRTAKGYR</sequence>
<evidence type="ECO:0000256" key="1">
    <source>
        <dbReference type="ARBA" id="ARBA00022723"/>
    </source>
</evidence>
<keyword evidence="1" id="KW-0479">Metal-binding</keyword>
<evidence type="ECO:0000256" key="4">
    <source>
        <dbReference type="PROSITE-ProRule" id="PRU00510"/>
    </source>
</evidence>
<reference evidence="6 7" key="1">
    <citation type="journal article" date="2008" name="J. Virol.">
        <title>The temperate marine phage PhiHAP-1 of Halomonas aquamarina possesses a linear plasmid-like prophage genome.</title>
        <authorList>
            <person name="Mobberley J.M."/>
            <person name="Authement R.N."/>
            <person name="Segall A.M."/>
            <person name="Paul J.H."/>
        </authorList>
    </citation>
    <scope>NUCLEOTIDE SEQUENCE</scope>
</reference>
<keyword evidence="2" id="KW-0863">Zinc-finger</keyword>
<gene>
    <name evidence="6" type="ORF">HAPgp41</name>
</gene>
<evidence type="ECO:0000259" key="5">
    <source>
        <dbReference type="Pfam" id="PF01258"/>
    </source>
</evidence>
<proteinExistence type="predicted"/>
<keyword evidence="7" id="KW-1185">Reference proteome</keyword>
<name>B0ZSI9_BPHA1</name>
<dbReference type="EMBL" id="EU399241">
    <property type="protein sequence ID" value="ABY90409.1"/>
    <property type="molecule type" value="Genomic_DNA"/>
</dbReference>
<dbReference type="RefSeq" id="YP_001686777.1">
    <property type="nucleotide sequence ID" value="NC_010342.1"/>
</dbReference>
<evidence type="ECO:0000256" key="3">
    <source>
        <dbReference type="ARBA" id="ARBA00022833"/>
    </source>
</evidence>
<dbReference type="SUPFAM" id="SSF57716">
    <property type="entry name" value="Glucocorticoid receptor-like (DNA-binding domain)"/>
    <property type="match status" value="1"/>
</dbReference>
<dbReference type="KEGG" id="vg:5912350"/>
<organismHost>
    <name type="scientific">Vreelandella aquamarina</name>
    <dbReference type="NCBI Taxonomy" id="77097"/>
</organismHost>
<dbReference type="PROSITE" id="PS51128">
    <property type="entry name" value="ZF_DKSA_2"/>
    <property type="match status" value="1"/>
</dbReference>
<evidence type="ECO:0000256" key="2">
    <source>
        <dbReference type="ARBA" id="ARBA00022771"/>
    </source>
</evidence>
<evidence type="ECO:0000313" key="7">
    <source>
        <dbReference type="Proteomes" id="UP000001179"/>
    </source>
</evidence>
<dbReference type="Proteomes" id="UP000001179">
    <property type="component" value="Segment"/>
</dbReference>